<dbReference type="EMBL" id="HBUE01199680">
    <property type="protein sequence ID" value="CAG6529124.1"/>
    <property type="molecule type" value="Transcribed_RNA"/>
</dbReference>
<sequence>MDRLRNRAGLGRSGRRNHLRWLWLRRRFLCRRSTRSRRMGARTFRRIRVRTQGGRCRRRLWSARRNLLRRSTASWSVKGRGGRSGFPGLRNATTSRGVRGVARTSTRDRRACARTIRAVRRHLSVARSASGRAVRIADRRRGGFGAARTIGVV</sequence>
<organism evidence="2">
    <name type="scientific">Culex pipiens</name>
    <name type="common">House mosquito</name>
    <dbReference type="NCBI Taxonomy" id="7175"/>
    <lineage>
        <taxon>Eukaryota</taxon>
        <taxon>Metazoa</taxon>
        <taxon>Ecdysozoa</taxon>
        <taxon>Arthropoda</taxon>
        <taxon>Hexapoda</taxon>
        <taxon>Insecta</taxon>
        <taxon>Pterygota</taxon>
        <taxon>Neoptera</taxon>
        <taxon>Endopterygota</taxon>
        <taxon>Diptera</taxon>
        <taxon>Nematocera</taxon>
        <taxon>Culicoidea</taxon>
        <taxon>Culicidae</taxon>
        <taxon>Culicinae</taxon>
        <taxon>Culicini</taxon>
        <taxon>Culex</taxon>
        <taxon>Culex</taxon>
    </lineage>
</organism>
<dbReference type="AlphaFoldDB" id="A0A8D8H6G6"/>
<evidence type="ECO:0000313" key="2">
    <source>
        <dbReference type="EMBL" id="CAG6529124.1"/>
    </source>
</evidence>
<accession>A0A8D8H6G6</accession>
<proteinExistence type="predicted"/>
<name>A0A8D8H6G6_CULPI</name>
<protein>
    <submittedName>
        <fullName evidence="2">(northern house mosquito) hypothetical protein</fullName>
    </submittedName>
</protein>
<feature type="region of interest" description="Disordered" evidence="1">
    <location>
        <begin position="74"/>
        <end position="106"/>
    </location>
</feature>
<dbReference type="EMBL" id="HBUE01305831">
    <property type="protein sequence ID" value="CAG6580905.1"/>
    <property type="molecule type" value="Transcribed_RNA"/>
</dbReference>
<reference evidence="2" key="1">
    <citation type="submission" date="2021-05" db="EMBL/GenBank/DDBJ databases">
        <authorList>
            <person name="Alioto T."/>
            <person name="Alioto T."/>
            <person name="Gomez Garrido J."/>
        </authorList>
    </citation>
    <scope>NUCLEOTIDE SEQUENCE</scope>
</reference>
<evidence type="ECO:0000256" key="1">
    <source>
        <dbReference type="SAM" id="MobiDB-lite"/>
    </source>
</evidence>